<dbReference type="Proteomes" id="UP000239711">
    <property type="component" value="Unassembled WGS sequence"/>
</dbReference>
<protein>
    <recommendedName>
        <fullName evidence="1">HTH LytTR-type domain-containing protein</fullName>
    </recommendedName>
</protein>
<dbReference type="Gene3D" id="2.40.50.1020">
    <property type="entry name" value="LytTr DNA-binding domain"/>
    <property type="match status" value="1"/>
</dbReference>
<gene>
    <name evidence="2" type="ORF">C5745_14655</name>
</gene>
<evidence type="ECO:0000313" key="3">
    <source>
        <dbReference type="Proteomes" id="UP000239711"/>
    </source>
</evidence>
<dbReference type="OrthoDB" id="709168at2"/>
<name>A0A2S9J1D1_9SPHI</name>
<dbReference type="EMBL" id="PVBQ01000012">
    <property type="protein sequence ID" value="PRD46592.1"/>
    <property type="molecule type" value="Genomic_DNA"/>
</dbReference>
<organism evidence="2 3">
    <name type="scientific">Sphingobacterium haloxyli</name>
    <dbReference type="NCBI Taxonomy" id="2100533"/>
    <lineage>
        <taxon>Bacteria</taxon>
        <taxon>Pseudomonadati</taxon>
        <taxon>Bacteroidota</taxon>
        <taxon>Sphingobacteriia</taxon>
        <taxon>Sphingobacteriales</taxon>
        <taxon>Sphingobacteriaceae</taxon>
        <taxon>Sphingobacterium</taxon>
    </lineage>
</organism>
<dbReference type="Pfam" id="PF04397">
    <property type="entry name" value="LytTR"/>
    <property type="match status" value="1"/>
</dbReference>
<evidence type="ECO:0000259" key="1">
    <source>
        <dbReference type="PROSITE" id="PS50930"/>
    </source>
</evidence>
<dbReference type="AlphaFoldDB" id="A0A2S9J1D1"/>
<dbReference type="InterPro" id="IPR007492">
    <property type="entry name" value="LytTR_DNA-bd_dom"/>
</dbReference>
<feature type="domain" description="HTH LytTR-type" evidence="1">
    <location>
        <begin position="118"/>
        <end position="186"/>
    </location>
</feature>
<reference evidence="2 3" key="1">
    <citation type="submission" date="2018-02" db="EMBL/GenBank/DDBJ databases">
        <title>The draft genome of Sphingobacterium sp. 5JN-11.</title>
        <authorList>
            <person name="Liu L."/>
            <person name="Li L."/>
            <person name="Liang L."/>
            <person name="Zhang X."/>
            <person name="Wang T."/>
        </authorList>
    </citation>
    <scope>NUCLEOTIDE SEQUENCE [LARGE SCALE GENOMIC DNA]</scope>
    <source>
        <strain evidence="2 3">5JN-11</strain>
    </source>
</reference>
<evidence type="ECO:0000313" key="2">
    <source>
        <dbReference type="EMBL" id="PRD46592.1"/>
    </source>
</evidence>
<sequence length="225" mass="26583">MITFYVLHRSDNFIATEIWDRQFEASWGTFMPTFSKLYWTFFKYAVILFLAKQVLLIFRLLPFSDAAKLITVPETKAALSDQSDKELTAQRDREVENALPPLEKVDRSNERWDSSGLLPVRVGRVTYILDVFNIVYLEVHDDTTTVYQKDGSDIAVKYPLSKFYNRLPKGRFVRVNESRVVALPYVWKDNDGHIYMRTYEDKGLKLGRQDKFPEYKEWKDRNKLK</sequence>
<dbReference type="GO" id="GO:0003677">
    <property type="term" value="F:DNA binding"/>
    <property type="evidence" value="ECO:0007669"/>
    <property type="project" value="InterPro"/>
</dbReference>
<dbReference type="SMART" id="SM00850">
    <property type="entry name" value="LytTR"/>
    <property type="match status" value="1"/>
</dbReference>
<proteinExistence type="predicted"/>
<comment type="caution">
    <text evidence="2">The sequence shown here is derived from an EMBL/GenBank/DDBJ whole genome shotgun (WGS) entry which is preliminary data.</text>
</comment>
<dbReference type="PROSITE" id="PS50930">
    <property type="entry name" value="HTH_LYTTR"/>
    <property type="match status" value="1"/>
</dbReference>
<dbReference type="RefSeq" id="WP_105717755.1">
    <property type="nucleotide sequence ID" value="NZ_PVBQ01000012.1"/>
</dbReference>
<accession>A0A2S9J1D1</accession>
<keyword evidence="3" id="KW-1185">Reference proteome</keyword>